<evidence type="ECO:0000313" key="4">
    <source>
        <dbReference type="EMBL" id="GGN45815.1"/>
    </source>
</evidence>
<name>A0ABQ2JEB9_9SPHN</name>
<dbReference type="Pfam" id="PF00072">
    <property type="entry name" value="Response_reg"/>
    <property type="match status" value="1"/>
</dbReference>
<dbReference type="SMART" id="SM00448">
    <property type="entry name" value="REC"/>
    <property type="match status" value="1"/>
</dbReference>
<gene>
    <name evidence="4" type="ORF">GCM10011349_12280</name>
</gene>
<dbReference type="PANTHER" id="PTHR44591">
    <property type="entry name" value="STRESS RESPONSE REGULATOR PROTEIN 1"/>
    <property type="match status" value="1"/>
</dbReference>
<protein>
    <recommendedName>
        <fullName evidence="3">Response regulatory domain-containing protein</fullName>
    </recommendedName>
</protein>
<dbReference type="Proteomes" id="UP000605099">
    <property type="component" value="Unassembled WGS sequence"/>
</dbReference>
<dbReference type="InterPro" id="IPR011006">
    <property type="entry name" value="CheY-like_superfamily"/>
</dbReference>
<dbReference type="PANTHER" id="PTHR44591:SF25">
    <property type="entry name" value="CHEMOTAXIS TWO-COMPONENT RESPONSE REGULATOR"/>
    <property type="match status" value="1"/>
</dbReference>
<sequence length="143" mass="15535">MFGVIRTDGKDDASHCVQLVDDDEAVRRSVSLLLRAHGFCVCDFGSATELLGSDTCSGCHCLITDYSMPSMDGITLLARLRQSGWPGTAILITGRYQHDLEKRALEAGFSALVEKPLTDEKLVGLIAQCLDRPPLPDRSRPAS</sequence>
<comment type="caution">
    <text evidence="4">The sequence shown here is derived from an EMBL/GenBank/DDBJ whole genome shotgun (WGS) entry which is preliminary data.</text>
</comment>
<dbReference type="InterPro" id="IPR001789">
    <property type="entry name" value="Sig_transdc_resp-reg_receiver"/>
</dbReference>
<evidence type="ECO:0000256" key="1">
    <source>
        <dbReference type="ARBA" id="ARBA00022553"/>
    </source>
</evidence>
<dbReference type="SUPFAM" id="SSF52172">
    <property type="entry name" value="CheY-like"/>
    <property type="match status" value="1"/>
</dbReference>
<evidence type="ECO:0000256" key="2">
    <source>
        <dbReference type="PROSITE-ProRule" id="PRU00169"/>
    </source>
</evidence>
<accession>A0ABQ2JEB9</accession>
<dbReference type="EMBL" id="BMLK01000005">
    <property type="protein sequence ID" value="GGN45815.1"/>
    <property type="molecule type" value="Genomic_DNA"/>
</dbReference>
<keyword evidence="1 2" id="KW-0597">Phosphoprotein</keyword>
<organism evidence="4 5">
    <name type="scientific">Novosphingobium indicum</name>
    <dbReference type="NCBI Taxonomy" id="462949"/>
    <lineage>
        <taxon>Bacteria</taxon>
        <taxon>Pseudomonadati</taxon>
        <taxon>Pseudomonadota</taxon>
        <taxon>Alphaproteobacteria</taxon>
        <taxon>Sphingomonadales</taxon>
        <taxon>Sphingomonadaceae</taxon>
        <taxon>Novosphingobium</taxon>
    </lineage>
</organism>
<evidence type="ECO:0000313" key="5">
    <source>
        <dbReference type="Proteomes" id="UP000605099"/>
    </source>
</evidence>
<dbReference type="RefSeq" id="WP_188818821.1">
    <property type="nucleotide sequence ID" value="NZ_BMLK01000005.1"/>
</dbReference>
<dbReference type="Gene3D" id="3.40.50.2300">
    <property type="match status" value="1"/>
</dbReference>
<proteinExistence type="predicted"/>
<evidence type="ECO:0000259" key="3">
    <source>
        <dbReference type="PROSITE" id="PS50110"/>
    </source>
</evidence>
<feature type="domain" description="Response regulatory" evidence="3">
    <location>
        <begin position="16"/>
        <end position="130"/>
    </location>
</feature>
<reference evidence="5" key="1">
    <citation type="journal article" date="2019" name="Int. J. Syst. Evol. Microbiol.">
        <title>The Global Catalogue of Microorganisms (GCM) 10K type strain sequencing project: providing services to taxonomists for standard genome sequencing and annotation.</title>
        <authorList>
            <consortium name="The Broad Institute Genomics Platform"/>
            <consortium name="The Broad Institute Genome Sequencing Center for Infectious Disease"/>
            <person name="Wu L."/>
            <person name="Ma J."/>
        </authorList>
    </citation>
    <scope>NUCLEOTIDE SEQUENCE [LARGE SCALE GENOMIC DNA]</scope>
    <source>
        <strain evidence="5">CGMCC 1.6784</strain>
    </source>
</reference>
<dbReference type="InterPro" id="IPR050595">
    <property type="entry name" value="Bact_response_regulator"/>
</dbReference>
<dbReference type="PROSITE" id="PS50110">
    <property type="entry name" value="RESPONSE_REGULATORY"/>
    <property type="match status" value="1"/>
</dbReference>
<keyword evidence="5" id="KW-1185">Reference proteome</keyword>
<feature type="modified residue" description="4-aspartylphosphate" evidence="2">
    <location>
        <position position="65"/>
    </location>
</feature>